<comment type="caution">
    <text evidence="1">The sequence shown here is derived from an EMBL/GenBank/DDBJ whole genome shotgun (WGS) entry which is preliminary data.</text>
</comment>
<proteinExistence type="predicted"/>
<dbReference type="EMBL" id="JAHXZN010000001">
    <property type="protein sequence ID" value="MBW6530397.1"/>
    <property type="molecule type" value="Genomic_DNA"/>
</dbReference>
<sequence length="180" mass="20189">MKSLADRFRNGEDTAEDRAFVESLIKACDVSRLEDVITPYLKYARDVDGDAIVNCARMQSDWSFKAAVITGVGRLYRDADGYDKLVCECLRGNDNDFMDMARLAALNNIGPDVVPMSARVAAILSDSIKERSRPLRDAALVAVQAYLGLKSRDIEWSFDDRRTADLEERADAFLSKWLPN</sequence>
<protein>
    <recommendedName>
        <fullName evidence="3">HEAT repeat domain-containing protein</fullName>
    </recommendedName>
</protein>
<reference evidence="1 2" key="1">
    <citation type="submission" date="2021-07" db="EMBL/GenBank/DDBJ databases">
        <title>Sphingomonas sp.</title>
        <authorList>
            <person name="Feng G."/>
            <person name="Li J."/>
            <person name="Pan M."/>
        </authorList>
    </citation>
    <scope>NUCLEOTIDE SEQUENCE [LARGE SCALE GENOMIC DNA]</scope>
    <source>
        <strain evidence="1 2">RRHST34</strain>
    </source>
</reference>
<evidence type="ECO:0000313" key="1">
    <source>
        <dbReference type="EMBL" id="MBW6530397.1"/>
    </source>
</evidence>
<dbReference type="Proteomes" id="UP000759103">
    <property type="component" value="Unassembled WGS sequence"/>
</dbReference>
<name>A0ABS7BLQ5_9SPHN</name>
<accession>A0ABS7BLQ5</accession>
<gene>
    <name evidence="1" type="ORF">KZ820_06590</name>
</gene>
<organism evidence="1 2">
    <name type="scientific">Sphingomonas citri</name>
    <dbReference type="NCBI Taxonomy" id="2862499"/>
    <lineage>
        <taxon>Bacteria</taxon>
        <taxon>Pseudomonadati</taxon>
        <taxon>Pseudomonadota</taxon>
        <taxon>Alphaproteobacteria</taxon>
        <taxon>Sphingomonadales</taxon>
        <taxon>Sphingomonadaceae</taxon>
        <taxon>Sphingomonas</taxon>
    </lineage>
</organism>
<dbReference type="RefSeq" id="WP_219747763.1">
    <property type="nucleotide sequence ID" value="NZ_JAHXZN010000001.1"/>
</dbReference>
<evidence type="ECO:0008006" key="3">
    <source>
        <dbReference type="Google" id="ProtNLM"/>
    </source>
</evidence>
<evidence type="ECO:0000313" key="2">
    <source>
        <dbReference type="Proteomes" id="UP000759103"/>
    </source>
</evidence>
<keyword evidence="2" id="KW-1185">Reference proteome</keyword>